<keyword evidence="6" id="KW-1185">Reference proteome</keyword>
<dbReference type="SMART" id="SM00382">
    <property type="entry name" value="AAA"/>
    <property type="match status" value="1"/>
</dbReference>
<organism evidence="5 6">
    <name type="scientific">Actinomadura gamaensis</name>
    <dbReference type="NCBI Taxonomy" id="1763541"/>
    <lineage>
        <taxon>Bacteria</taxon>
        <taxon>Bacillati</taxon>
        <taxon>Actinomycetota</taxon>
        <taxon>Actinomycetes</taxon>
        <taxon>Streptosporangiales</taxon>
        <taxon>Thermomonosporaceae</taxon>
        <taxon>Actinomadura</taxon>
    </lineage>
</organism>
<evidence type="ECO:0000259" key="4">
    <source>
        <dbReference type="PROSITE" id="PS50893"/>
    </source>
</evidence>
<dbReference type="InterPro" id="IPR027417">
    <property type="entry name" value="P-loop_NTPase"/>
</dbReference>
<evidence type="ECO:0000256" key="3">
    <source>
        <dbReference type="ARBA" id="ARBA00022840"/>
    </source>
</evidence>
<dbReference type="Pfam" id="PF00005">
    <property type="entry name" value="ABC_tran"/>
    <property type="match status" value="1"/>
</dbReference>
<dbReference type="PROSITE" id="PS50893">
    <property type="entry name" value="ABC_TRANSPORTER_2"/>
    <property type="match status" value="1"/>
</dbReference>
<dbReference type="RefSeq" id="WP_378252874.1">
    <property type="nucleotide sequence ID" value="NZ_JBHSIT010000002.1"/>
</dbReference>
<proteinExistence type="predicted"/>
<sequence>MGERRDAARPVPGEGLRAAGVTVRFGGITAVDGAGLTAPPGAVTGLLGPDGAGKTTLCDVLCGLRRPAVGSVRLDGADLLGRSPGEVARRGVARTFQRPSPPRGRSARRTLREGVRAAAAREVARREIAGRDRLDRRRRRRAARDLTGETADALLRRLGIADFAAHRVGEVPPEVARLAELACALATRPRALVLDEPSRGLGEAASRALEVLLRELAAEGLAVILVERELERVLGVCDTVHVLADGRVVACGPPAEVRYDHFVRRACVH</sequence>
<evidence type="ECO:0000256" key="1">
    <source>
        <dbReference type="ARBA" id="ARBA00022448"/>
    </source>
</evidence>
<keyword evidence="3 5" id="KW-0067">ATP-binding</keyword>
<comment type="caution">
    <text evidence="5">The sequence shown here is derived from an EMBL/GenBank/DDBJ whole genome shotgun (WGS) entry which is preliminary data.</text>
</comment>
<evidence type="ECO:0000256" key="2">
    <source>
        <dbReference type="ARBA" id="ARBA00022741"/>
    </source>
</evidence>
<dbReference type="Gene3D" id="3.40.50.300">
    <property type="entry name" value="P-loop containing nucleotide triphosphate hydrolases"/>
    <property type="match status" value="1"/>
</dbReference>
<dbReference type="EMBL" id="JBHSIT010000002">
    <property type="protein sequence ID" value="MFC4907133.1"/>
    <property type="molecule type" value="Genomic_DNA"/>
</dbReference>
<keyword evidence="1" id="KW-0813">Transport</keyword>
<dbReference type="SUPFAM" id="SSF52540">
    <property type="entry name" value="P-loop containing nucleoside triphosphate hydrolases"/>
    <property type="match status" value="1"/>
</dbReference>
<keyword evidence="2" id="KW-0547">Nucleotide-binding</keyword>
<evidence type="ECO:0000313" key="6">
    <source>
        <dbReference type="Proteomes" id="UP001595872"/>
    </source>
</evidence>
<dbReference type="Proteomes" id="UP001595872">
    <property type="component" value="Unassembled WGS sequence"/>
</dbReference>
<name>A0ABV9TUK1_9ACTN</name>
<protein>
    <submittedName>
        <fullName evidence="5">ATP-binding cassette domain-containing protein</fullName>
    </submittedName>
</protein>
<reference evidence="6" key="1">
    <citation type="journal article" date="2019" name="Int. J. Syst. Evol. Microbiol.">
        <title>The Global Catalogue of Microorganisms (GCM) 10K type strain sequencing project: providing services to taxonomists for standard genome sequencing and annotation.</title>
        <authorList>
            <consortium name="The Broad Institute Genomics Platform"/>
            <consortium name="The Broad Institute Genome Sequencing Center for Infectious Disease"/>
            <person name="Wu L."/>
            <person name="Ma J."/>
        </authorList>
    </citation>
    <scope>NUCLEOTIDE SEQUENCE [LARGE SCALE GENOMIC DNA]</scope>
    <source>
        <strain evidence="6">KLKA75</strain>
    </source>
</reference>
<dbReference type="PANTHER" id="PTHR45772:SF1">
    <property type="entry name" value="ABC TRANSPORTER ATP-BINDING PROTEIN"/>
    <property type="match status" value="1"/>
</dbReference>
<dbReference type="InterPro" id="IPR051120">
    <property type="entry name" value="ABC_AA/LPS_Transport"/>
</dbReference>
<dbReference type="InterPro" id="IPR003439">
    <property type="entry name" value="ABC_transporter-like_ATP-bd"/>
</dbReference>
<accession>A0ABV9TUK1</accession>
<gene>
    <name evidence="5" type="ORF">ACFPCY_07365</name>
</gene>
<dbReference type="InterPro" id="IPR003593">
    <property type="entry name" value="AAA+_ATPase"/>
</dbReference>
<dbReference type="PANTHER" id="PTHR45772">
    <property type="entry name" value="CONSERVED COMPONENT OF ABC TRANSPORTER FOR NATURAL AMINO ACIDS-RELATED"/>
    <property type="match status" value="1"/>
</dbReference>
<feature type="domain" description="ABC transporter" evidence="4">
    <location>
        <begin position="16"/>
        <end position="269"/>
    </location>
</feature>
<dbReference type="GO" id="GO:0005524">
    <property type="term" value="F:ATP binding"/>
    <property type="evidence" value="ECO:0007669"/>
    <property type="project" value="UniProtKB-KW"/>
</dbReference>
<evidence type="ECO:0000313" key="5">
    <source>
        <dbReference type="EMBL" id="MFC4907133.1"/>
    </source>
</evidence>